<dbReference type="GO" id="GO:0030234">
    <property type="term" value="F:enzyme regulator activity"/>
    <property type="evidence" value="ECO:0007669"/>
    <property type="project" value="InterPro"/>
</dbReference>
<dbReference type="InterPro" id="IPR011322">
    <property type="entry name" value="N-reg_PII-like_a/b"/>
</dbReference>
<proteinExistence type="predicted"/>
<protein>
    <submittedName>
        <fullName evidence="1">Transcriptional regulator</fullName>
    </submittedName>
</protein>
<gene>
    <name evidence="1" type="ORF">CUN48_00075</name>
</gene>
<dbReference type="EMBL" id="PGTN01000001">
    <property type="protein sequence ID" value="PJF49047.1"/>
    <property type="molecule type" value="Genomic_DNA"/>
</dbReference>
<dbReference type="SUPFAM" id="SSF54913">
    <property type="entry name" value="GlnB-like"/>
    <property type="match status" value="1"/>
</dbReference>
<dbReference type="AlphaFoldDB" id="A0A2M8QGW9"/>
<dbReference type="GO" id="GO:0006808">
    <property type="term" value="P:regulation of nitrogen utilization"/>
    <property type="evidence" value="ECO:0007669"/>
    <property type="project" value="InterPro"/>
</dbReference>
<sequence>MQAIKRIEIVTDALEIERVAQVLEQHGVSGYTIVPDVIGKGERGIRRGDELSGVFKNSYLLSTCDESQLPAIIEAIRPILKQRGGVCLVSDAWWVKH</sequence>
<dbReference type="Gene3D" id="3.30.70.120">
    <property type="match status" value="1"/>
</dbReference>
<reference evidence="1 2" key="1">
    <citation type="submission" date="2017-11" db="EMBL/GenBank/DDBJ databases">
        <title>Evolution of Phototrophy in the Chloroflexi Phylum Driven by Horizontal Gene Transfer.</title>
        <authorList>
            <person name="Ward L.M."/>
            <person name="Hemp J."/>
            <person name="Shih P.M."/>
            <person name="Mcglynn S.E."/>
            <person name="Fischer W."/>
        </authorList>
    </citation>
    <scope>NUCLEOTIDE SEQUENCE [LARGE SCALE GENOMIC DNA]</scope>
    <source>
        <strain evidence="1">JP3_7</strain>
    </source>
</reference>
<dbReference type="InterPro" id="IPR015867">
    <property type="entry name" value="N-reg_PII/ATP_PRibTrfase_C"/>
</dbReference>
<dbReference type="InterPro" id="IPR002187">
    <property type="entry name" value="N-reg_PII"/>
</dbReference>
<evidence type="ECO:0000313" key="1">
    <source>
        <dbReference type="EMBL" id="PJF49047.1"/>
    </source>
</evidence>
<dbReference type="Pfam" id="PF00543">
    <property type="entry name" value="P-II"/>
    <property type="match status" value="1"/>
</dbReference>
<name>A0A2M8QGW9_9CHLR</name>
<accession>A0A2M8QGW9</accession>
<evidence type="ECO:0000313" key="2">
    <source>
        <dbReference type="Proteomes" id="UP000230790"/>
    </source>
</evidence>
<dbReference type="Proteomes" id="UP000230790">
    <property type="component" value="Unassembled WGS sequence"/>
</dbReference>
<organism evidence="1 2">
    <name type="scientific">Candidatus Thermofonsia Clade 3 bacterium</name>
    <dbReference type="NCBI Taxonomy" id="2364212"/>
    <lineage>
        <taxon>Bacteria</taxon>
        <taxon>Bacillati</taxon>
        <taxon>Chloroflexota</taxon>
        <taxon>Candidatus Thermofontia</taxon>
        <taxon>Candidatus Thermofonsia Clade 3</taxon>
    </lineage>
</organism>
<comment type="caution">
    <text evidence="1">The sequence shown here is derived from an EMBL/GenBank/DDBJ whole genome shotgun (WGS) entry which is preliminary data.</text>
</comment>